<keyword evidence="3" id="KW-1185">Reference proteome</keyword>
<proteinExistence type="predicted"/>
<dbReference type="EMBL" id="CAXAMN010021729">
    <property type="protein sequence ID" value="CAK9062783.1"/>
    <property type="molecule type" value="Genomic_DNA"/>
</dbReference>
<feature type="compositionally biased region" description="Basic and acidic residues" evidence="1">
    <location>
        <begin position="285"/>
        <end position="294"/>
    </location>
</feature>
<accession>A0ABP0NH42</accession>
<name>A0ABP0NH42_9DINO</name>
<organism evidence="2 3">
    <name type="scientific">Durusdinium trenchii</name>
    <dbReference type="NCBI Taxonomy" id="1381693"/>
    <lineage>
        <taxon>Eukaryota</taxon>
        <taxon>Sar</taxon>
        <taxon>Alveolata</taxon>
        <taxon>Dinophyceae</taxon>
        <taxon>Suessiales</taxon>
        <taxon>Symbiodiniaceae</taxon>
        <taxon>Durusdinium</taxon>
    </lineage>
</organism>
<evidence type="ECO:0000313" key="2">
    <source>
        <dbReference type="EMBL" id="CAK9062783.1"/>
    </source>
</evidence>
<comment type="caution">
    <text evidence="2">The sequence shown here is derived from an EMBL/GenBank/DDBJ whole genome shotgun (WGS) entry which is preliminary data.</text>
</comment>
<gene>
    <name evidence="2" type="ORF">CCMP2556_LOCUS30864</name>
</gene>
<evidence type="ECO:0000313" key="3">
    <source>
        <dbReference type="Proteomes" id="UP001642484"/>
    </source>
</evidence>
<evidence type="ECO:0000256" key="1">
    <source>
        <dbReference type="SAM" id="MobiDB-lite"/>
    </source>
</evidence>
<protein>
    <submittedName>
        <fullName evidence="2">Uncharacterized protein</fullName>
    </submittedName>
</protein>
<reference evidence="2 3" key="1">
    <citation type="submission" date="2024-02" db="EMBL/GenBank/DDBJ databases">
        <authorList>
            <person name="Chen Y."/>
            <person name="Shah S."/>
            <person name="Dougan E. K."/>
            <person name="Thang M."/>
            <person name="Chan C."/>
        </authorList>
    </citation>
    <scope>NUCLEOTIDE SEQUENCE [LARGE SCALE GENOMIC DNA]</scope>
</reference>
<feature type="region of interest" description="Disordered" evidence="1">
    <location>
        <begin position="277"/>
        <end position="306"/>
    </location>
</feature>
<sequence length="633" mass="70801">MGWVDQVMRLEPGDRVNAFFKVNDGRLRLWKNGLPFDFETRLEELEHSDRLWHRPGVCHRTKPWSIQLEVGSVADVHFEVGDDGRRSTSTDIGIILSEPMDGRVQVQFQDTIQQTVPLGWIVRLREWAVGDRVQAHFKTGGGEKSTDTDVATVMSSSLLEVELYFDDGIQQHVSKAWVTERIRDWHAEVSELAPGDVVIAHFKRPGNHCRSVQTDRGIVVSILPRGEVSVTFQDDITQVVPKGWIQAVATRWTGQRDEFAKDKAEIVAFESKRLSRAEPQSAARTETKRERGGAAEHPPFWAEQGGSTNRVQDDLFKVHVEVIPDAVEVFWEQARDLLSAITWARLSPTGGLTTDLSHSLCEVYTAVGGLKLTGRSPDLPIFLRQRANAAAASGAGSHRPGLQVAWRLIFQERVDHTMGLVSVPSFADISQPEPQRQSFTFALAVEKSANCAWAGVFGEGFVNVGLVEWVAARKDSAEASTAHAVKSEAEDEHRHPSMPCFFLGICVIGFLKGVQWFGNAAKFPLFQELRFRCDYHLNRHGEIAQVKVWFLPSPLNFEYGGEQTITERRAQVGTAMPGQEDEIALGVTPQMGDRSRWSFSLVIRWLIGDHLADPVRHGLGDERKLLQRNSAVL</sequence>
<dbReference type="Proteomes" id="UP001642484">
    <property type="component" value="Unassembled WGS sequence"/>
</dbReference>